<keyword evidence="3" id="KW-1185">Reference proteome</keyword>
<feature type="non-terminal residue" evidence="2">
    <location>
        <position position="73"/>
    </location>
</feature>
<evidence type="ECO:0000313" key="3">
    <source>
        <dbReference type="Proteomes" id="UP001328107"/>
    </source>
</evidence>
<keyword evidence="1" id="KW-1133">Transmembrane helix</keyword>
<proteinExistence type="predicted"/>
<feature type="non-terminal residue" evidence="2">
    <location>
        <position position="1"/>
    </location>
</feature>
<dbReference type="AlphaFoldDB" id="A0AAN5D3N1"/>
<comment type="caution">
    <text evidence="2">The sequence shown here is derived from an EMBL/GenBank/DDBJ whole genome shotgun (WGS) entry which is preliminary data.</text>
</comment>
<evidence type="ECO:0000256" key="1">
    <source>
        <dbReference type="SAM" id="Phobius"/>
    </source>
</evidence>
<reference evidence="3" key="1">
    <citation type="submission" date="2022-10" db="EMBL/GenBank/DDBJ databases">
        <title>Genome assembly of Pristionchus species.</title>
        <authorList>
            <person name="Yoshida K."/>
            <person name="Sommer R.J."/>
        </authorList>
    </citation>
    <scope>NUCLEOTIDE SEQUENCE [LARGE SCALE GENOMIC DNA]</scope>
    <source>
        <strain evidence="3">RS5460</strain>
    </source>
</reference>
<keyword evidence="1" id="KW-0472">Membrane</keyword>
<evidence type="ECO:0000313" key="2">
    <source>
        <dbReference type="EMBL" id="GMR55135.1"/>
    </source>
</evidence>
<accession>A0AAN5D3N1</accession>
<feature type="transmembrane region" description="Helical" evidence="1">
    <location>
        <begin position="15"/>
        <end position="35"/>
    </location>
</feature>
<gene>
    <name evidence="2" type="ORF">PMAYCL1PPCAC_25330</name>
</gene>
<dbReference type="EMBL" id="BTRK01000005">
    <property type="protein sequence ID" value="GMR55135.1"/>
    <property type="molecule type" value="Genomic_DNA"/>
</dbReference>
<keyword evidence="1" id="KW-0812">Transmembrane</keyword>
<dbReference type="Proteomes" id="UP001328107">
    <property type="component" value="Unassembled WGS sequence"/>
</dbReference>
<organism evidence="2 3">
    <name type="scientific">Pristionchus mayeri</name>
    <dbReference type="NCBI Taxonomy" id="1317129"/>
    <lineage>
        <taxon>Eukaryota</taxon>
        <taxon>Metazoa</taxon>
        <taxon>Ecdysozoa</taxon>
        <taxon>Nematoda</taxon>
        <taxon>Chromadorea</taxon>
        <taxon>Rhabditida</taxon>
        <taxon>Rhabditina</taxon>
        <taxon>Diplogasteromorpha</taxon>
        <taxon>Diplogasteroidea</taxon>
        <taxon>Neodiplogasteridae</taxon>
        <taxon>Pristionchus</taxon>
    </lineage>
</organism>
<name>A0AAN5D3N1_9BILA</name>
<sequence length="73" mass="8025">LFSEDSSQNVLVDTAIVFEFVPIAGFSIIIIRILAPHANIMHEGSAIERGYAFVKCPFQAEEVVDDGHAFALF</sequence>
<protein>
    <submittedName>
        <fullName evidence="2">Uncharacterized protein</fullName>
    </submittedName>
</protein>